<dbReference type="Proteomes" id="UP000224336">
    <property type="component" value="Segment"/>
</dbReference>
<dbReference type="EMBL" id="KU521356">
    <property type="protein sequence ID" value="ANM44869.1"/>
    <property type="molecule type" value="Genomic_DNA"/>
</dbReference>
<sequence length="413" mass="46877">MLHTIEISNEVLDVNVKRDLGPLIEEHLTKIRDKLDNQQRIDINDFRSLSDDVSKILNMNIEFTHLDDQGIMGGAYTSFTVGHTGSKFDNINRVTLATEQGVNTFINIDLTNLKVTGEAVSTFKYKVGLSIGLLSAINRVSIAEATAITLHEIGHCWETLATMGDYVYLNYALTEGILILQGRKANKYKIQLLDETWLKKNVDPADYEKFANDRTEGNIRKVILSSFKKAQRPHLTGDVQSRKRDEQLADLFATRLGYGRPLATALTKSGRYYNDREYKSVSSHITAEVFKGLFMIIGLPVTLGIIAGNLKVGYDPISSRYDKQRQRLMKIKQDLVAQLKWVKDSSLKPGIDDDIKVIDSLINDLANEWTIFDKILDFLSPQRRKDKRATELEDTLESLLNNDLFVRAYRLTK</sequence>
<accession>A0A192Y4N8</accession>
<reference evidence="1 2" key="1">
    <citation type="journal article" date="2016" name="Sci. Rep.">
        <title>A proposed integrated approach for the preclinical evaluation of phage therapy in Pseudomonas infections.</title>
        <authorList>
            <person name="Danis-Wlodarczyk K."/>
            <person name="Vandenheuvel D."/>
            <person name="Jang H.B."/>
            <person name="Briers Y."/>
            <person name="Olszak T."/>
            <person name="Arabski M."/>
            <person name="Wasik S."/>
            <person name="Drabik M."/>
            <person name="Higgins G."/>
            <person name="Tyrrell J."/>
            <person name="Harvey B.J."/>
            <person name="Noben J.P."/>
            <person name="Lavigne R."/>
            <person name="Drulis-Kawa Z."/>
        </authorList>
    </citation>
    <scope>NUCLEOTIDE SEQUENCE [LARGE SCALE GENOMIC DNA]</scope>
</reference>
<proteinExistence type="predicted"/>
<protein>
    <submittedName>
        <fullName evidence="1">Putative structural head protein</fullName>
    </submittedName>
</protein>
<evidence type="ECO:0000313" key="1">
    <source>
        <dbReference type="EMBL" id="ANM44869.1"/>
    </source>
</evidence>
<gene>
    <name evidence="1" type="ORF">KTN4_111</name>
</gene>
<name>A0A192Y4N8_9CAUD</name>
<organism evidence="1 2">
    <name type="scientific">Pseudomonas phage KTN4</name>
    <dbReference type="NCBI Taxonomy" id="1862701"/>
    <lineage>
        <taxon>Viruses</taxon>
        <taxon>Duplodnaviria</taxon>
        <taxon>Heunggongvirae</taxon>
        <taxon>Uroviricota</taxon>
        <taxon>Caudoviricetes</taxon>
        <taxon>Chimalliviridae</taxon>
        <taxon>Phikzvirus</taxon>
        <taxon>Phikzvirus phiKZ</taxon>
    </lineage>
</organism>
<evidence type="ECO:0000313" key="2">
    <source>
        <dbReference type="Proteomes" id="UP000224336"/>
    </source>
</evidence>